<dbReference type="InterPro" id="IPR019322">
    <property type="entry name" value="TIMM29"/>
</dbReference>
<reference evidence="2 3" key="1">
    <citation type="journal article" date="2023" name="Nucleic Acids Res.">
        <title>The hologenome of Daphnia magna reveals possible DNA methylation and microbiome-mediated evolution of the host genome.</title>
        <authorList>
            <person name="Chaturvedi A."/>
            <person name="Li X."/>
            <person name="Dhandapani V."/>
            <person name="Marshall H."/>
            <person name="Kissane S."/>
            <person name="Cuenca-Cambronero M."/>
            <person name="Asole G."/>
            <person name="Calvet F."/>
            <person name="Ruiz-Romero M."/>
            <person name="Marangio P."/>
            <person name="Guigo R."/>
            <person name="Rago D."/>
            <person name="Mirbahai L."/>
            <person name="Eastwood N."/>
            <person name="Colbourne J.K."/>
            <person name="Zhou J."/>
            <person name="Mallon E."/>
            <person name="Orsini L."/>
        </authorList>
    </citation>
    <scope>NUCLEOTIDE SEQUENCE [LARGE SCALE GENOMIC DNA]</scope>
    <source>
        <strain evidence="2">LRV0_1</strain>
    </source>
</reference>
<accession>A0ABQ9YWX7</accession>
<feature type="compositionally biased region" description="Low complexity" evidence="1">
    <location>
        <begin position="35"/>
        <end position="46"/>
    </location>
</feature>
<dbReference type="EMBL" id="JAOYFB010000001">
    <property type="protein sequence ID" value="KAK4005131.1"/>
    <property type="molecule type" value="Genomic_DNA"/>
</dbReference>
<keyword evidence="3" id="KW-1185">Reference proteome</keyword>
<dbReference type="Pfam" id="PF10171">
    <property type="entry name" value="Tim29"/>
    <property type="match status" value="1"/>
</dbReference>
<evidence type="ECO:0000256" key="1">
    <source>
        <dbReference type="SAM" id="MobiDB-lite"/>
    </source>
</evidence>
<gene>
    <name evidence="2" type="ORF">OUZ56_006853</name>
</gene>
<name>A0ABQ9YWX7_9CRUS</name>
<dbReference type="Proteomes" id="UP001234178">
    <property type="component" value="Unassembled WGS sequence"/>
</dbReference>
<sequence>MWKFVCCTCSFHKKDMFQFSRRILARQQGGKTRFSSATAETTTPSATPTPPVPAVDKGTRLEQWKKFWTVLYSDYRDVAVDTITSMKAKPKKAAAYLTGIGCVLYATETNPDARTYYEAMVKAADDAILVSEANLNPATDNRLCLIRQSYNEGTVRCLSLGLFSLIWLANYHQDCGIYPSQCKYLKPGIIGFHKRIIDVGFLGQWWNIHWYMKDFDINHNEFSRQ</sequence>
<proteinExistence type="predicted"/>
<organism evidence="2 3">
    <name type="scientific">Daphnia magna</name>
    <dbReference type="NCBI Taxonomy" id="35525"/>
    <lineage>
        <taxon>Eukaryota</taxon>
        <taxon>Metazoa</taxon>
        <taxon>Ecdysozoa</taxon>
        <taxon>Arthropoda</taxon>
        <taxon>Crustacea</taxon>
        <taxon>Branchiopoda</taxon>
        <taxon>Diplostraca</taxon>
        <taxon>Cladocera</taxon>
        <taxon>Anomopoda</taxon>
        <taxon>Daphniidae</taxon>
        <taxon>Daphnia</taxon>
    </lineage>
</organism>
<feature type="region of interest" description="Disordered" evidence="1">
    <location>
        <begin position="33"/>
        <end position="56"/>
    </location>
</feature>
<comment type="caution">
    <text evidence="2">The sequence shown here is derived from an EMBL/GenBank/DDBJ whole genome shotgun (WGS) entry which is preliminary data.</text>
</comment>
<dbReference type="PANTHER" id="PTHR21435:SF1">
    <property type="entry name" value="MITOCHONDRIAL IMPORT INNER MEMBRANE TRANSLOCASE SUBUNIT TIM29"/>
    <property type="match status" value="1"/>
</dbReference>
<protein>
    <recommendedName>
        <fullName evidence="4">Mitochondrial import inner membrane translocase subunit Tim29</fullName>
    </recommendedName>
</protein>
<evidence type="ECO:0008006" key="4">
    <source>
        <dbReference type="Google" id="ProtNLM"/>
    </source>
</evidence>
<dbReference type="PANTHER" id="PTHR21435">
    <property type="entry name" value="MITOCHONDRIAL IMPORT INNER MEMBRANE TRANSLOCASE SUBUNIT TIM29"/>
    <property type="match status" value="1"/>
</dbReference>
<evidence type="ECO:0000313" key="3">
    <source>
        <dbReference type="Proteomes" id="UP001234178"/>
    </source>
</evidence>
<evidence type="ECO:0000313" key="2">
    <source>
        <dbReference type="EMBL" id="KAK4005131.1"/>
    </source>
</evidence>